<evidence type="ECO:0000313" key="2">
    <source>
        <dbReference type="Proteomes" id="UP001056778"/>
    </source>
</evidence>
<proteinExistence type="predicted"/>
<dbReference type="EMBL" id="CM043019">
    <property type="protein sequence ID" value="KAI4460988.1"/>
    <property type="molecule type" value="Genomic_DNA"/>
</dbReference>
<keyword evidence="2" id="KW-1185">Reference proteome</keyword>
<evidence type="ECO:0000313" key="1">
    <source>
        <dbReference type="EMBL" id="KAI4460988.1"/>
    </source>
</evidence>
<organism evidence="1 2">
    <name type="scientific">Holotrichia oblita</name>
    <name type="common">Chafer beetle</name>
    <dbReference type="NCBI Taxonomy" id="644536"/>
    <lineage>
        <taxon>Eukaryota</taxon>
        <taxon>Metazoa</taxon>
        <taxon>Ecdysozoa</taxon>
        <taxon>Arthropoda</taxon>
        <taxon>Hexapoda</taxon>
        <taxon>Insecta</taxon>
        <taxon>Pterygota</taxon>
        <taxon>Neoptera</taxon>
        <taxon>Endopterygota</taxon>
        <taxon>Coleoptera</taxon>
        <taxon>Polyphaga</taxon>
        <taxon>Scarabaeiformia</taxon>
        <taxon>Scarabaeidae</taxon>
        <taxon>Melolonthinae</taxon>
        <taxon>Holotrichia</taxon>
    </lineage>
</organism>
<protein>
    <submittedName>
        <fullName evidence="1">Helix-loop-helix dna-binding domain superfamily</fullName>
    </submittedName>
</protein>
<sequence length="1971" mass="218130">MDRCKKDIHYWEKPLYEEELAKMAVNSDLEGDSEEDIDELHESSKIDYELSEEEGSEDDMVHTVDFDVSVTHTLVPVASPRTLDNFSSEHELPLTSFQKLKRRSKCREWEKDRRERLKKGFTSLCKILPCYEPSLTLSKIEILQKAQSYIEELQTQIKELLEGKNTKPECSIIKKLHDRVKRLVIRNEQLCNLLIDAGIRLPSECGNVKKFRGTKVWSNRITPEQAKKLLKKEKENETKKPKKKLQNKNRKVKTSSQRRIPKKSDVIRSQTIATNLLQSSNFITLVTTQSCFIITNAPSTNTLIFAVLTNSNLFSTPLVASAVKPPLVITKTNGAINTVSSGTLLVANGSLLPVIQQPTLVPTQTIITNPTPIVVNPATANNTLFVVPKTDNKDVTVNKQSSILTSTIKTTTNSKTTNVLKSLPLLKPKRSDLTKTTHVNKVPIPALTSKYTNNLLPQVSVSQNLKSKLKSSKSAKKESSTKCNKPEKVEEQIKQNEVENNKDVNSLNEDKSNKSQNEENAENLEPTSKKPKLATEGSADNTDENKKINIISTYSIDSLCNALTEPTPISQQSITEKSNCIEEIQTELSKLSDANENANKEEEKIEKEIPVSLPQIQTNDRKETSKTKEVVETSTSQDTSDANISKEKDETAKQDKSSVNQKNLELNNHLMHSDLSNDIFASLSHVSTVGGQNPESTSPTAAFLLAFPLVSSLNSLKVTEVIEDEVTESQHGTPTLLQIGTMDTAKPNQSQSDTLTPSLLNLDNFSFFSKEFYPSFDPIVTSSASTSCTTVTTSAKTTEAKKEFIDFNVNPSEKKVSTSEANSKSDLKYTLKSISNKEPSTYLSNKDPLRRDTTSSSICQNNIVTSTCENISTVPICQSVTSISTSQNIPTVSIGQNEFIAPVSKNYNTVNHATLLTSTCQSIHIPSFYQNSTPTNQNSFLIPSTSVPVCQTSSLTPHYHISSSVNQSACQTTSKTFSSSISSSQNAFPTSNCQTSITVSQTTSLIPPTSVPVCQYPCSTAVNKSAPLLPPLSVPETSSIPSLHDSSIRQNASLMVPASVQSSQNTSGPAFYQSSSVFNKNTSAIPSSLLPPVCQNSSMPPLYQGPTVVNHSTPFMPPIVPISQTSSILPRYQGSSSINQNAPFIPVCQGALTIPISQHSAAISHNATLGSIPQTSVSTSLYQSVSVTSLLHNTPITSVSQSQNSNISSKNVAATPISKSVSTAVFCPNSSINSQNSTVPVSQSIPAVSQNAVISLPNTNLNIPINSSSSDYSLSYNHSLYSHAQTATTSSTTTLSTKHQIEKSRVQEKKTCNYYPTTSYSIPQYNTFNPFTDIPKSTVTYPMSTKSYNDALYTSNSTYAYNYHSDNFTSTYSSAKTNTKPDKLYYGLNYDNYDYKHNDFQKYETTRNQQFGNYYNESHIRNKEKTNTEILNKNHNSNTNTTNKATVNWMTTPDIRQHQNDFIVPSLPKEMDFASNPIYSSNSFSTPQTTYFNASTSLYSSNDFHNNAPFYSIPPSSLQRNDLEENQFSWSPSKLPQVLDTTHNFGTLPTLVGDLALGNTQPFVEQKIENKNVKEFRAKDNTRRSKLPTNYDNQSNFLSVSQLVDHNKNDGIPGRVTNRRNSGNRSSNKNSTSSKNSKRKTDKDMHNFNNTKAVEKQIKHTNNQEYQNQNNDNSNWMASSNKNRNAKIPSSSYSAEALIGHHNQNDMNRNRSSQNYPPVNKSLPVPFLTDNILPYFPMDIPQDNTLAQQNQNYQSNTFTHNFSSGIQSSVYPSNTFVPNPVPITTSYLPSTNFIPDIGGNTDYPPILPENTFSHVGNKQSEKFSKNKSLQNEKPNEKRSVAQSNNCSLSTNKKTKKKQPNETPNLSNFDFSFLSMPAAINSPILPDDFHAHTNFLPPPTPTQLYPCKNPLYGKQDLTTNNLLPLPTASRTGVAHPEISPSLNNVGNTLTNFNLSTIFPEINKVIQLNCMFS</sequence>
<name>A0ACB9T2I2_HOLOL</name>
<comment type="caution">
    <text evidence="1">The sequence shown here is derived from an EMBL/GenBank/DDBJ whole genome shotgun (WGS) entry which is preliminary data.</text>
</comment>
<gene>
    <name evidence="1" type="ORF">MML48_5g00007770</name>
</gene>
<accession>A0ACB9T2I2</accession>
<keyword evidence="1" id="KW-0238">DNA-binding</keyword>
<dbReference type="Proteomes" id="UP001056778">
    <property type="component" value="Chromosome 5"/>
</dbReference>
<reference evidence="1" key="1">
    <citation type="submission" date="2022-04" db="EMBL/GenBank/DDBJ databases">
        <title>Chromosome-scale genome assembly of Holotrichia oblita Faldermann.</title>
        <authorList>
            <person name="Rongchong L."/>
        </authorList>
    </citation>
    <scope>NUCLEOTIDE SEQUENCE</scope>
    <source>
        <strain evidence="1">81SQS9</strain>
    </source>
</reference>